<proteinExistence type="predicted"/>
<name>A0A194W7F0_CYTMA</name>
<reference evidence="1" key="1">
    <citation type="submission" date="2014-12" db="EMBL/GenBank/DDBJ databases">
        <title>Genome Sequence of Valsa Canker Pathogens Uncovers a Specific Adaption of Colonization on Woody Bark.</title>
        <authorList>
            <person name="Yin Z."/>
            <person name="Liu H."/>
            <person name="Gao X."/>
            <person name="Li Z."/>
            <person name="Song N."/>
            <person name="Ke X."/>
            <person name="Dai Q."/>
            <person name="Wu Y."/>
            <person name="Sun Y."/>
            <person name="Xu J.-R."/>
            <person name="Kang Z.K."/>
            <person name="Wang L."/>
            <person name="Huang L."/>
        </authorList>
    </citation>
    <scope>NUCLEOTIDE SEQUENCE [LARGE SCALE GENOMIC DNA]</scope>
    <source>
        <strain evidence="1">03-8</strain>
    </source>
</reference>
<dbReference type="OrthoDB" id="5198852at2759"/>
<organism evidence="1 2">
    <name type="scientific">Cytospora mali</name>
    <name type="common">Apple Valsa canker fungus</name>
    <name type="synonym">Valsa mali</name>
    <dbReference type="NCBI Taxonomy" id="578113"/>
    <lineage>
        <taxon>Eukaryota</taxon>
        <taxon>Fungi</taxon>
        <taxon>Dikarya</taxon>
        <taxon>Ascomycota</taxon>
        <taxon>Pezizomycotina</taxon>
        <taxon>Sordariomycetes</taxon>
        <taxon>Sordariomycetidae</taxon>
        <taxon>Diaporthales</taxon>
        <taxon>Cytosporaceae</taxon>
        <taxon>Cytospora</taxon>
    </lineage>
</organism>
<accession>A0A194W7F0</accession>
<evidence type="ECO:0000313" key="2">
    <source>
        <dbReference type="Proteomes" id="UP000078559"/>
    </source>
</evidence>
<dbReference type="AlphaFoldDB" id="A0A194W7F0"/>
<sequence>MQDLETIKAYLNDALLFINNLGVASHAEGAPANLRPLLMARSEAASSMAASIRKKISQASSRLQDAMYAYKDTGTTSDDFSKAMMEFLPGIRGLMEFKDPDSLRLSYDLVVKLSGSSYGYLDMPDSCGYGDRPSDEPADLLLTKLIRKRLAAGEIWDWKGDLEGLDRTSKLLEEYGIEPWYSRSRQALREQVADAGQ</sequence>
<evidence type="ECO:0000313" key="1">
    <source>
        <dbReference type="EMBL" id="KUI72416.1"/>
    </source>
</evidence>
<dbReference type="Proteomes" id="UP000078559">
    <property type="component" value="Chromosome 8"/>
</dbReference>
<protein>
    <submittedName>
        <fullName evidence="1">Uncharacterized protein</fullName>
    </submittedName>
</protein>
<keyword evidence="2" id="KW-1185">Reference proteome</keyword>
<dbReference type="EMBL" id="CM003105">
    <property type="protein sequence ID" value="KUI72416.1"/>
    <property type="molecule type" value="Genomic_DNA"/>
</dbReference>
<gene>
    <name evidence="1" type="ORF">VM1G_07661</name>
</gene>